<dbReference type="AlphaFoldDB" id="A0A183BFG6"/>
<sequence length="133" mass="15672">MSFLVAASRVLQVWHPQRDRKRLTSYTKMSEFSSPAKEFPQVFGPFAEVEVKMETALSYEWIPPLMAPENYDVDSLLVTLRRRLVGPKTAFEYREEFNMRQQRHEESLMDYMGSVLFWVGFWLGSVNPEPKMN</sequence>
<organism evidence="3">
    <name type="scientific">Echinostoma caproni</name>
    <dbReference type="NCBI Taxonomy" id="27848"/>
    <lineage>
        <taxon>Eukaryota</taxon>
        <taxon>Metazoa</taxon>
        <taxon>Spiralia</taxon>
        <taxon>Lophotrochozoa</taxon>
        <taxon>Platyhelminthes</taxon>
        <taxon>Trematoda</taxon>
        <taxon>Digenea</taxon>
        <taxon>Plagiorchiida</taxon>
        <taxon>Echinostomata</taxon>
        <taxon>Echinostomatoidea</taxon>
        <taxon>Echinostomatidae</taxon>
        <taxon>Echinostoma</taxon>
    </lineage>
</organism>
<reference evidence="3" key="1">
    <citation type="submission" date="2016-06" db="UniProtKB">
        <authorList>
            <consortium name="WormBaseParasite"/>
        </authorList>
    </citation>
    <scope>IDENTIFICATION</scope>
</reference>
<dbReference type="WBParaSite" id="ECPE_0001799701-mRNA-1">
    <property type="protein sequence ID" value="ECPE_0001799701-mRNA-1"/>
    <property type="gene ID" value="ECPE_0001799701"/>
</dbReference>
<keyword evidence="2" id="KW-1185">Reference proteome</keyword>
<evidence type="ECO:0000313" key="1">
    <source>
        <dbReference type="EMBL" id="VDP95331.1"/>
    </source>
</evidence>
<evidence type="ECO:0000313" key="2">
    <source>
        <dbReference type="Proteomes" id="UP000272942"/>
    </source>
</evidence>
<dbReference type="EMBL" id="UZAN01073135">
    <property type="protein sequence ID" value="VDP95331.1"/>
    <property type="molecule type" value="Genomic_DNA"/>
</dbReference>
<gene>
    <name evidence="1" type="ORF">ECPE_LOCUS17951</name>
</gene>
<reference evidence="1 2" key="2">
    <citation type="submission" date="2018-11" db="EMBL/GenBank/DDBJ databases">
        <authorList>
            <consortium name="Pathogen Informatics"/>
        </authorList>
    </citation>
    <scope>NUCLEOTIDE SEQUENCE [LARGE SCALE GENOMIC DNA]</scope>
    <source>
        <strain evidence="1 2">Egypt</strain>
    </source>
</reference>
<evidence type="ECO:0000313" key="3">
    <source>
        <dbReference type="WBParaSite" id="ECPE_0001799701-mRNA-1"/>
    </source>
</evidence>
<name>A0A183BFG6_9TREM</name>
<protein>
    <submittedName>
        <fullName evidence="1 3">Uncharacterized protein</fullName>
    </submittedName>
</protein>
<dbReference type="Proteomes" id="UP000272942">
    <property type="component" value="Unassembled WGS sequence"/>
</dbReference>
<proteinExistence type="predicted"/>
<accession>A0A183BFG6</accession>